<dbReference type="EMBL" id="FMUX01000019">
    <property type="protein sequence ID" value="SCY74000.1"/>
    <property type="molecule type" value="Genomic_DNA"/>
</dbReference>
<sequence length="250" mass="27648">MTEYPQNPSTVYYFGTCLSDMIYPEAGLAGIRLLQREGVEVIYPKKQSCCGQPAYNSGFPDEARAVALAQVKAFSASNAPIVVPSGSCAGMMHIHYPLLFENEPEYFEVKRFSERIFELTSFLRHSLKAAYTDKGPPVTLTWHSSCHARREMACTEDSKALIRQLTNVTLVELANEHECCGFGGTFSVKRPEISAAMVKDKVRDIQETGASAYLTGDCGCMMNISGHMGKVKRPVSGHHIAEFILERIHG</sequence>
<accession>A0A1G5IE89</accession>
<organism evidence="2 3">
    <name type="scientific">Desulfoluna spongiiphila</name>
    <dbReference type="NCBI Taxonomy" id="419481"/>
    <lineage>
        <taxon>Bacteria</taxon>
        <taxon>Pseudomonadati</taxon>
        <taxon>Thermodesulfobacteriota</taxon>
        <taxon>Desulfobacteria</taxon>
        <taxon>Desulfobacterales</taxon>
        <taxon>Desulfolunaceae</taxon>
        <taxon>Desulfoluna</taxon>
    </lineage>
</organism>
<dbReference type="GO" id="GO:0005829">
    <property type="term" value="C:cytosol"/>
    <property type="evidence" value="ECO:0007669"/>
    <property type="project" value="TreeGrafter"/>
</dbReference>
<dbReference type="OrthoDB" id="5289041at2"/>
<name>A0A1G5IE89_9BACT</name>
<evidence type="ECO:0000259" key="1">
    <source>
        <dbReference type="Pfam" id="PF02754"/>
    </source>
</evidence>
<dbReference type="GO" id="GO:0016491">
    <property type="term" value="F:oxidoreductase activity"/>
    <property type="evidence" value="ECO:0007669"/>
    <property type="project" value="UniProtKB-ARBA"/>
</dbReference>
<reference evidence="2 3" key="1">
    <citation type="submission" date="2016-10" db="EMBL/GenBank/DDBJ databases">
        <authorList>
            <person name="de Groot N.N."/>
        </authorList>
    </citation>
    <scope>NUCLEOTIDE SEQUENCE [LARGE SCALE GENOMIC DNA]</scope>
    <source>
        <strain evidence="2 3">AA1</strain>
    </source>
</reference>
<dbReference type="Proteomes" id="UP000198870">
    <property type="component" value="Unassembled WGS sequence"/>
</dbReference>
<gene>
    <name evidence="2" type="ORF">SAMN05216233_11937</name>
</gene>
<evidence type="ECO:0000313" key="3">
    <source>
        <dbReference type="Proteomes" id="UP000198870"/>
    </source>
</evidence>
<dbReference type="Pfam" id="PF02754">
    <property type="entry name" value="CCG"/>
    <property type="match status" value="2"/>
</dbReference>
<keyword evidence="3" id="KW-1185">Reference proteome</keyword>
<feature type="domain" description="Cysteine-rich" evidence="1">
    <location>
        <begin position="141"/>
        <end position="224"/>
    </location>
</feature>
<proteinExistence type="predicted"/>
<feature type="domain" description="Cysteine-rich" evidence="1">
    <location>
        <begin position="11"/>
        <end position="92"/>
    </location>
</feature>
<dbReference type="InterPro" id="IPR004017">
    <property type="entry name" value="Cys_rich_dom"/>
</dbReference>
<dbReference type="PANTHER" id="PTHR30296">
    <property type="entry name" value="UNCHARACTERIZED PROTEIN YKGE"/>
    <property type="match status" value="1"/>
</dbReference>
<dbReference type="AlphaFoldDB" id="A0A1G5IE89"/>
<dbReference type="PANTHER" id="PTHR30296:SF0">
    <property type="entry name" value="LACTATE UTILIZATION PROTEIN A"/>
    <property type="match status" value="1"/>
</dbReference>
<dbReference type="STRING" id="419481.SAMN05216233_11937"/>
<dbReference type="RefSeq" id="WP_092213685.1">
    <property type="nucleotide sequence ID" value="NZ_FMUX01000019.1"/>
</dbReference>
<evidence type="ECO:0000313" key="2">
    <source>
        <dbReference type="EMBL" id="SCY74000.1"/>
    </source>
</evidence>
<protein>
    <submittedName>
        <fullName evidence="2">L-lactate dehydrogenase complex protein LldE</fullName>
    </submittedName>
</protein>